<feature type="transmembrane region" description="Helical" evidence="5">
    <location>
        <begin position="74"/>
        <end position="94"/>
    </location>
</feature>
<keyword evidence="2 5" id="KW-0812">Transmembrane</keyword>
<comment type="subcellular location">
    <subcellularLocation>
        <location evidence="1">Membrane</location>
        <topology evidence="1">Multi-pass membrane protein</topology>
    </subcellularLocation>
</comment>
<sequence>MVFYALIRIGQGATLEAESANWQIKPEATFGGLALVFLLARAFSSGTTALTGVEAVSNGVPAFKKPKSKNAATTLLLLGVISMTMFVSLTWLALYTKVKVGERSEDLIGLPEGQVQKTVIAQVANAVFSNFRPGALIVSIVTALILVLAANTAFNGFPVLGSILARDGYLPRQLHTRGDRLAFSNGILVLALMAVVLIVVFKADVSKLIQLYIVGVFISFTLSQLGMIRHWTRLLKA</sequence>
<dbReference type="PANTHER" id="PTHR47704">
    <property type="entry name" value="POTASSIUM TRANSPORTER KIMA"/>
    <property type="match status" value="1"/>
</dbReference>
<reference evidence="6" key="1">
    <citation type="submission" date="2020-05" db="EMBL/GenBank/DDBJ databases">
        <authorList>
            <person name="Chiriac C."/>
            <person name="Salcher M."/>
            <person name="Ghai R."/>
            <person name="Kavagutti S V."/>
        </authorList>
    </citation>
    <scope>NUCLEOTIDE SEQUENCE</scope>
</reference>
<dbReference type="InterPro" id="IPR053153">
    <property type="entry name" value="APC_K+_Transporter"/>
</dbReference>
<dbReference type="PANTHER" id="PTHR47704:SF1">
    <property type="entry name" value="POTASSIUM TRANSPORTER KIMA"/>
    <property type="match status" value="1"/>
</dbReference>
<dbReference type="AlphaFoldDB" id="A0A6J6WCZ9"/>
<dbReference type="InterPro" id="IPR002293">
    <property type="entry name" value="AA/rel_permease1"/>
</dbReference>
<proteinExistence type="predicted"/>
<dbReference type="EMBL" id="CAEZZX010000157">
    <property type="protein sequence ID" value="CAB4782310.1"/>
    <property type="molecule type" value="Genomic_DNA"/>
</dbReference>
<evidence type="ECO:0000256" key="4">
    <source>
        <dbReference type="ARBA" id="ARBA00023136"/>
    </source>
</evidence>
<evidence type="ECO:0000313" key="6">
    <source>
        <dbReference type="EMBL" id="CAB4782310.1"/>
    </source>
</evidence>
<keyword evidence="4 5" id="KW-0472">Membrane</keyword>
<feature type="transmembrane region" description="Helical" evidence="5">
    <location>
        <begin position="209"/>
        <end position="228"/>
    </location>
</feature>
<dbReference type="GO" id="GO:0016020">
    <property type="term" value="C:membrane"/>
    <property type="evidence" value="ECO:0007669"/>
    <property type="project" value="UniProtKB-SubCell"/>
</dbReference>
<accession>A0A6J6WCZ9</accession>
<feature type="transmembrane region" description="Helical" evidence="5">
    <location>
        <begin position="135"/>
        <end position="160"/>
    </location>
</feature>
<dbReference type="Pfam" id="PF13520">
    <property type="entry name" value="AA_permease_2"/>
    <property type="match status" value="1"/>
</dbReference>
<evidence type="ECO:0000256" key="1">
    <source>
        <dbReference type="ARBA" id="ARBA00004141"/>
    </source>
</evidence>
<name>A0A6J6WCZ9_9ZZZZ</name>
<evidence type="ECO:0000256" key="2">
    <source>
        <dbReference type="ARBA" id="ARBA00022692"/>
    </source>
</evidence>
<dbReference type="Gene3D" id="1.20.1740.10">
    <property type="entry name" value="Amino acid/polyamine transporter I"/>
    <property type="match status" value="1"/>
</dbReference>
<evidence type="ECO:0000256" key="3">
    <source>
        <dbReference type="ARBA" id="ARBA00022989"/>
    </source>
</evidence>
<gene>
    <name evidence="6" type="ORF">UFOPK2938_00801</name>
</gene>
<keyword evidence="3 5" id="KW-1133">Transmembrane helix</keyword>
<protein>
    <submittedName>
        <fullName evidence="6">Unannotated protein</fullName>
    </submittedName>
</protein>
<dbReference type="GO" id="GO:0022857">
    <property type="term" value="F:transmembrane transporter activity"/>
    <property type="evidence" value="ECO:0007669"/>
    <property type="project" value="InterPro"/>
</dbReference>
<evidence type="ECO:0000256" key="5">
    <source>
        <dbReference type="SAM" id="Phobius"/>
    </source>
</evidence>
<organism evidence="6">
    <name type="scientific">freshwater metagenome</name>
    <dbReference type="NCBI Taxonomy" id="449393"/>
    <lineage>
        <taxon>unclassified sequences</taxon>
        <taxon>metagenomes</taxon>
        <taxon>ecological metagenomes</taxon>
    </lineage>
</organism>
<feature type="transmembrane region" description="Helical" evidence="5">
    <location>
        <begin position="181"/>
        <end position="203"/>
    </location>
</feature>